<dbReference type="PANTHER" id="PTHR14224:SF37">
    <property type="entry name" value="LEUCINE-RICH REPEAT-CONTAINING PROTEIN 14"/>
    <property type="match status" value="1"/>
</dbReference>
<dbReference type="InterPro" id="IPR001611">
    <property type="entry name" value="Leu-rich_rpt"/>
</dbReference>
<gene>
    <name evidence="4" type="ORF">QYM36_001402</name>
</gene>
<comment type="similarity">
    <text evidence="1">Belongs to the PRAME family. LRRC14 subfamily.</text>
</comment>
<dbReference type="EMBL" id="JAVRJZ010000003">
    <property type="protein sequence ID" value="KAK2724932.1"/>
    <property type="molecule type" value="Genomic_DNA"/>
</dbReference>
<evidence type="ECO:0000313" key="5">
    <source>
        <dbReference type="Proteomes" id="UP001187531"/>
    </source>
</evidence>
<dbReference type="PANTHER" id="PTHR14224">
    <property type="entry name" value="SIMILAR TO PREFERENTIALLY EXPRESSED ANTIGEN IN MELANOMA-LIKE 3"/>
    <property type="match status" value="1"/>
</dbReference>
<dbReference type="GO" id="GO:0005737">
    <property type="term" value="C:cytoplasm"/>
    <property type="evidence" value="ECO:0007669"/>
    <property type="project" value="TreeGrafter"/>
</dbReference>
<proteinExistence type="inferred from homology"/>
<accession>A0AA88LC32</accession>
<keyword evidence="5" id="KW-1185">Reference proteome</keyword>
<name>A0AA88LC32_ARTSF</name>
<keyword evidence="3" id="KW-0677">Repeat</keyword>
<dbReference type="SUPFAM" id="SSF52047">
    <property type="entry name" value="RNI-like"/>
    <property type="match status" value="1"/>
</dbReference>
<protein>
    <recommendedName>
        <fullName evidence="2">Leucine-rich repeat-containing protein 14</fullName>
    </recommendedName>
</protein>
<dbReference type="Gene3D" id="3.80.10.10">
    <property type="entry name" value="Ribonuclease Inhibitor"/>
    <property type="match status" value="1"/>
</dbReference>
<comment type="caution">
    <text evidence="4">The sequence shown here is derived from an EMBL/GenBank/DDBJ whole genome shotgun (WGS) entry which is preliminary data.</text>
</comment>
<dbReference type="AlphaFoldDB" id="A0AA88LC32"/>
<dbReference type="PROSITE" id="PS51450">
    <property type="entry name" value="LRR"/>
    <property type="match status" value="1"/>
</dbReference>
<evidence type="ECO:0000256" key="2">
    <source>
        <dbReference type="ARBA" id="ARBA00014228"/>
    </source>
</evidence>
<evidence type="ECO:0000256" key="1">
    <source>
        <dbReference type="ARBA" id="ARBA00009552"/>
    </source>
</evidence>
<sequence length="484" mass="55144">MLVRSQELAEKSVLYKRNMMCQSDTRSLLSLAAKESVKSRILEVSVISSLPEGLLVVLLKEAVRQSNFDQCKRLINQWPHSKLDMFMIAKSCCVVCYQTFEEAIEEKVKFSMEVYFAAAIEGFSCPKEFDISSFVYDICDTNILHLMQRARINYRGTEVIKISTSLKIQCVCRKDVLEKVCRNLRSTFMKNEYSNIILYIKKFVFSGGCSLTCETLLQIFDVLPRDLSHLHVLNCKIAYKLTDITDYLKHFKHLVTLDFEGNQIGEINSSRELNYFGDGISELRNLQRLDLSNNFLPGRIEALLGRLNKGLTLLDLTGCKIDENDIFFLASSIHTKTITALSLSENDLSSSTDVFDFLVEEISDNVQFLYLLNTGLGPSDLVQCAEILSTSQTLNILDISSNFYEKSDLEDIMVHLAKIKNLKMLSAEWPQDLTQNNKEDFLVNLKYILLRNKAKFVCSFTGHLGKLSLRFSDEGLFNNNASFS</sequence>
<dbReference type="Proteomes" id="UP001187531">
    <property type="component" value="Unassembled WGS sequence"/>
</dbReference>
<evidence type="ECO:0000313" key="4">
    <source>
        <dbReference type="EMBL" id="KAK2724932.1"/>
    </source>
</evidence>
<dbReference type="InterPro" id="IPR032675">
    <property type="entry name" value="LRR_dom_sf"/>
</dbReference>
<evidence type="ECO:0000256" key="3">
    <source>
        <dbReference type="ARBA" id="ARBA00022737"/>
    </source>
</evidence>
<reference evidence="4" key="1">
    <citation type="submission" date="2023-07" db="EMBL/GenBank/DDBJ databases">
        <title>Chromosome-level genome assembly of Artemia franciscana.</title>
        <authorList>
            <person name="Jo E."/>
        </authorList>
    </citation>
    <scope>NUCLEOTIDE SEQUENCE</scope>
    <source>
        <tissue evidence="4">Whole body</tissue>
    </source>
</reference>
<dbReference type="InterPro" id="IPR050694">
    <property type="entry name" value="LRRC14/PRAME"/>
</dbReference>
<organism evidence="4 5">
    <name type="scientific">Artemia franciscana</name>
    <name type="common">Brine shrimp</name>
    <name type="synonym">Artemia sanfranciscana</name>
    <dbReference type="NCBI Taxonomy" id="6661"/>
    <lineage>
        <taxon>Eukaryota</taxon>
        <taxon>Metazoa</taxon>
        <taxon>Ecdysozoa</taxon>
        <taxon>Arthropoda</taxon>
        <taxon>Crustacea</taxon>
        <taxon>Branchiopoda</taxon>
        <taxon>Anostraca</taxon>
        <taxon>Artemiidae</taxon>
        <taxon>Artemia</taxon>
    </lineage>
</organism>